<dbReference type="KEGG" id="crq:GCK72_009727"/>
<evidence type="ECO:0000313" key="1">
    <source>
        <dbReference type="EMBL" id="KAF1761471.1"/>
    </source>
</evidence>
<proteinExistence type="predicted"/>
<dbReference type="GeneID" id="9825878"/>
<dbReference type="RefSeq" id="XP_053587084.1">
    <property type="nucleotide sequence ID" value="XM_053727507.1"/>
</dbReference>
<dbReference type="EMBL" id="WUAV01000003">
    <property type="protein sequence ID" value="KAF1761471.1"/>
    <property type="molecule type" value="Genomic_DNA"/>
</dbReference>
<organism evidence="1 2">
    <name type="scientific">Caenorhabditis remanei</name>
    <name type="common">Caenorhabditis vulgaris</name>
    <dbReference type="NCBI Taxonomy" id="31234"/>
    <lineage>
        <taxon>Eukaryota</taxon>
        <taxon>Metazoa</taxon>
        <taxon>Ecdysozoa</taxon>
        <taxon>Nematoda</taxon>
        <taxon>Chromadorea</taxon>
        <taxon>Rhabditida</taxon>
        <taxon>Rhabditina</taxon>
        <taxon>Rhabditomorpha</taxon>
        <taxon>Rhabditoidea</taxon>
        <taxon>Rhabditidae</taxon>
        <taxon>Peloderinae</taxon>
        <taxon>Caenorhabditis</taxon>
    </lineage>
</organism>
<accession>A0A6A5H388</accession>
<comment type="caution">
    <text evidence="1">The sequence shown here is derived from an EMBL/GenBank/DDBJ whole genome shotgun (WGS) entry which is preliminary data.</text>
</comment>
<gene>
    <name evidence="1" type="ORF">GCK72_009727</name>
</gene>
<dbReference type="CTD" id="9825878"/>
<protein>
    <submittedName>
        <fullName evidence="1">Uncharacterized protein</fullName>
    </submittedName>
</protein>
<dbReference type="AlphaFoldDB" id="A0A6A5H388"/>
<name>A0A6A5H388_CAERE</name>
<dbReference type="Proteomes" id="UP000483820">
    <property type="component" value="Chromosome III"/>
</dbReference>
<reference evidence="1 2" key="1">
    <citation type="submission" date="2019-12" db="EMBL/GenBank/DDBJ databases">
        <title>Chromosome-level assembly of the Caenorhabditis remanei genome.</title>
        <authorList>
            <person name="Teterina A.A."/>
            <person name="Willis J.H."/>
            <person name="Phillips P.C."/>
        </authorList>
    </citation>
    <scope>NUCLEOTIDE SEQUENCE [LARGE SCALE GENOMIC DNA]</scope>
    <source>
        <strain evidence="1 2">PX506</strain>
        <tissue evidence="1">Whole organism</tissue>
    </source>
</reference>
<evidence type="ECO:0000313" key="2">
    <source>
        <dbReference type="Proteomes" id="UP000483820"/>
    </source>
</evidence>
<sequence>MEFITVDSDCADEEEDIVHQELVRERDRELSEIIKKRHLAKVKEDEDRFPKIKHTDRSLIEYLSDQKCCVPRDHQAWYDSFKTDVINHFENGVEDFVIKMKMIKVSEPKTKEKERIHKGLVEFDKQIVAALRKMTSIPCDEEIISTTAQNVFEDTSERALKRIASKISANYVLEQLQATDLEEIRRKEIMLRTLNNGLRNLSFSAPDLSRELTAFTVMREKRDTSPPRECLSAISMAQLNEQFQSLFVHEHVTIVEKDKDDNFLDMFSAGISDDDEEPSEECIYNDEITKSSDYVLDLKTEWVEPVYICKKEEEGAEEFNIDEGEDFILPYEYKALSDQLDRTGTHFGQNPPEYMRRDWELKRFENKRKKQSRVKFEKYDSPQNKMRIFVKPNGNFYKSDDTPVSDYVDLSLRDGTLVLKDVEFPLTSIATKASVFRSRRRKDNFDKKQQKVIKEPDLFLKGTYHGNLLGRFWCSRDKKDQRANSIRGLYGLLKDYCVDEIHRLYSQLALNAHKTMRRGRSLIETQTFNEKDVEMATMNGVLLLTDWRLLFLREHVLTNALIQYMPTNLGNVFFEIMTEYLVELILDANIEFHTIIFAFGGSPHFEKLDFLKFWKKLIVHTNKTIDVHWMAQDWLDGMVCSEEDIEQLTGFNQYVEKVINSMRETGFRNYAFCNIRNQYKVPLLPDDAYKTPSNNDCLQNLYFAYVRHFVNESNCYGFSSYFNNSAPSIDNFNDNDARYPKHKTPEEL</sequence>